<sequence>APEPWPPMDSETITECNCNASPWSLLRDSGLSGKPELPISYNARRLSGPRTFTFVLQIILSDFNPILSQREQKLIANSHSSLGVTSPKLLQNVLGCLGRE</sequence>
<reference evidence="1 2" key="1">
    <citation type="submission" date="2024-09" db="EMBL/GenBank/DDBJ databases">
        <authorList>
            <person name="Sun Q."/>
            <person name="Mori K."/>
        </authorList>
    </citation>
    <scope>NUCLEOTIDE SEQUENCE [LARGE SCALE GENOMIC DNA]</scope>
    <source>
        <strain evidence="1 2">CCM 7468</strain>
    </source>
</reference>
<evidence type="ECO:0000313" key="2">
    <source>
        <dbReference type="Proteomes" id="UP001589789"/>
    </source>
</evidence>
<keyword evidence="2" id="KW-1185">Reference proteome</keyword>
<dbReference type="Proteomes" id="UP001589789">
    <property type="component" value="Unassembled WGS sequence"/>
</dbReference>
<evidence type="ECO:0000313" key="1">
    <source>
        <dbReference type="EMBL" id="MFC0389342.1"/>
    </source>
</evidence>
<feature type="non-terminal residue" evidence="1">
    <location>
        <position position="1"/>
    </location>
</feature>
<organism evidence="1 2">
    <name type="scientific">Muricoccus vinaceus</name>
    <dbReference type="NCBI Taxonomy" id="424704"/>
    <lineage>
        <taxon>Bacteria</taxon>
        <taxon>Pseudomonadati</taxon>
        <taxon>Pseudomonadota</taxon>
        <taxon>Alphaproteobacteria</taxon>
        <taxon>Acetobacterales</taxon>
        <taxon>Roseomonadaceae</taxon>
        <taxon>Muricoccus</taxon>
    </lineage>
</organism>
<gene>
    <name evidence="1" type="ORF">ACFFIC_27925</name>
</gene>
<comment type="caution">
    <text evidence="1">The sequence shown here is derived from an EMBL/GenBank/DDBJ whole genome shotgun (WGS) entry which is preliminary data.</text>
</comment>
<name>A0ABV6J0I6_9PROT</name>
<accession>A0ABV6J0I6</accession>
<proteinExistence type="predicted"/>
<protein>
    <submittedName>
        <fullName evidence="1">Uncharacterized protein</fullName>
    </submittedName>
</protein>
<dbReference type="RefSeq" id="WP_377056631.1">
    <property type="nucleotide sequence ID" value="NZ_JBHLVZ010000107.1"/>
</dbReference>
<dbReference type="EMBL" id="JBHLVZ010000107">
    <property type="protein sequence ID" value="MFC0389342.1"/>
    <property type="molecule type" value="Genomic_DNA"/>
</dbReference>